<proteinExistence type="predicted"/>
<accession>A0A812SSL8</accession>
<dbReference type="OrthoDB" id="416240at2759"/>
<comment type="caution">
    <text evidence="1">The sequence shown here is derived from an EMBL/GenBank/DDBJ whole genome shotgun (WGS) entry which is preliminary data.</text>
</comment>
<name>A0A812SSL8_9DINO</name>
<evidence type="ECO:0000313" key="1">
    <source>
        <dbReference type="EMBL" id="CAE7496164.1"/>
    </source>
</evidence>
<gene>
    <name evidence="1" type="primary">PP1</name>
    <name evidence="1" type="ORF">SNEC2469_LOCUS14118</name>
</gene>
<dbReference type="Proteomes" id="UP000601435">
    <property type="component" value="Unassembled WGS sequence"/>
</dbReference>
<reference evidence="1" key="1">
    <citation type="submission" date="2021-02" db="EMBL/GenBank/DDBJ databases">
        <authorList>
            <person name="Dougan E. K."/>
            <person name="Rhodes N."/>
            <person name="Thang M."/>
            <person name="Chan C."/>
        </authorList>
    </citation>
    <scope>NUCLEOTIDE SEQUENCE</scope>
</reference>
<keyword evidence="2" id="KW-1185">Reference proteome</keyword>
<dbReference type="EMBL" id="CAJNJA010022586">
    <property type="protein sequence ID" value="CAE7496164.1"/>
    <property type="molecule type" value="Genomic_DNA"/>
</dbReference>
<evidence type="ECO:0000313" key="2">
    <source>
        <dbReference type="Proteomes" id="UP000601435"/>
    </source>
</evidence>
<feature type="non-terminal residue" evidence="1">
    <location>
        <position position="641"/>
    </location>
</feature>
<organism evidence="1 2">
    <name type="scientific">Symbiodinium necroappetens</name>
    <dbReference type="NCBI Taxonomy" id="1628268"/>
    <lineage>
        <taxon>Eukaryota</taxon>
        <taxon>Sar</taxon>
        <taxon>Alveolata</taxon>
        <taxon>Dinophyceae</taxon>
        <taxon>Suessiales</taxon>
        <taxon>Symbiodiniaceae</taxon>
        <taxon>Symbiodinium</taxon>
    </lineage>
</organism>
<protein>
    <submittedName>
        <fullName evidence="1">PP1 protein</fullName>
    </submittedName>
</protein>
<dbReference type="AlphaFoldDB" id="A0A812SSL8"/>
<sequence length="641" mass="73398">MLFGLTQDGKVFFRPDEKDTAFVQLRGEPCGGVWGQPIDVDASSRAIWVVCEKEYMTSKGTQTEHFLFAKWGWSTTNNHVWWHMMRGGNVVQLDADDDAMWGLDNDGYILWRPAGDVGKHSRWLRVDGPPDIAFKLIAADNNEGGTWLWCIDMEDRVWRRSPGDYHLTNTHGKWTHYDNEGREFWEKPHGSVLKDLKANQGWAMAVDDNGNLLKRSIDGSCCDDGENPNISHIRCWCMEPLAPRLSAVTDNGDHGLGFYFPSLQHKQDNGWWAATANRWLELLTSRDDGHNADSPHEASQYFSYHCKPQEVDHCAGLDESITDFLQGWKKVSREPWRNWDWAKLKDEYGHCSGSSTVCQRPLKHYGAFRERFMQNLFCCSRHLQTMDDVGCDSPICKAYDMTCPGSRLLTSDLDCTVYHSRDPGTLIQNMSLLAAERLAKHVGEDRPDLSVLFDVSLYGTWTWIPDEVFSRFDWPASSKSLFERVEGKEGAAVWVFRRKCTNSARQAIMDKVKRMIHVGAEDITSENLDELTVALQRFVGNLAEGSYGYGRYMRDWDRLYQDFRAVSSVQREGYLTYAATLEVVGRQQVGLPTTFAEDYQCMRQVSFLEQLAFIAQHIQVDVPDDICESTFDKDITRMLPL</sequence>